<dbReference type="SUPFAM" id="SSF46689">
    <property type="entry name" value="Homeodomain-like"/>
    <property type="match status" value="1"/>
</dbReference>
<evidence type="ECO:0000313" key="5">
    <source>
        <dbReference type="EMBL" id="RKD90414.1"/>
    </source>
</evidence>
<dbReference type="InterPro" id="IPR009057">
    <property type="entry name" value="Homeodomain-like_sf"/>
</dbReference>
<accession>A0A419W4M6</accession>
<dbReference type="Proteomes" id="UP000283387">
    <property type="component" value="Unassembled WGS sequence"/>
</dbReference>
<feature type="domain" description="HTH araC/xylS-type" evidence="4">
    <location>
        <begin position="192"/>
        <end position="290"/>
    </location>
</feature>
<dbReference type="Gene3D" id="2.60.120.10">
    <property type="entry name" value="Jelly Rolls"/>
    <property type="match status" value="1"/>
</dbReference>
<dbReference type="AlphaFoldDB" id="A0A419W4M6"/>
<keyword evidence="2 5" id="KW-0238">DNA-binding</keyword>
<proteinExistence type="predicted"/>
<keyword evidence="1" id="KW-0805">Transcription regulation</keyword>
<dbReference type="GO" id="GO:0043565">
    <property type="term" value="F:sequence-specific DNA binding"/>
    <property type="evidence" value="ECO:0007669"/>
    <property type="project" value="InterPro"/>
</dbReference>
<protein>
    <submittedName>
        <fullName evidence="5">AraC-like DNA-binding protein</fullName>
    </submittedName>
</protein>
<gene>
    <name evidence="5" type="ORF">BC643_0752</name>
</gene>
<dbReference type="InterPro" id="IPR018060">
    <property type="entry name" value="HTH_AraC"/>
</dbReference>
<dbReference type="PRINTS" id="PR00032">
    <property type="entry name" value="HTHARAC"/>
</dbReference>
<evidence type="ECO:0000256" key="3">
    <source>
        <dbReference type="ARBA" id="ARBA00023163"/>
    </source>
</evidence>
<dbReference type="SUPFAM" id="SSF51215">
    <property type="entry name" value="Regulatory protein AraC"/>
    <property type="match status" value="1"/>
</dbReference>
<comment type="caution">
    <text evidence="5">The sequence shown here is derived from an EMBL/GenBank/DDBJ whole genome shotgun (WGS) entry which is preliminary data.</text>
</comment>
<sequence>MPETPIQKYHLHKNEPEKLQFEVYPLKEFLIENAAHTQKPHVHSYYQIIWFKDGMGQHRVDFETYKVKANSLFFISKGQIHHFDENYPDGFIIHFNASFIDYSETFTEVFMKHNIFHSFEKEPLFKIKEKDRDILLNIVLQMQEEVKNPNQFGHREYMKVLLHLFLILTQRLGVREKSGELSMNNPSHILLVRFQKLLEESFFEIHTVFEYAALLNVSAKTLTNCTRENLQQTPLEIINERITLEAKRLLTYSDKNVSEIAYQLGFSDASNFVKFFKRNTQIAPRDFRKAVS</sequence>
<dbReference type="SMART" id="SM00342">
    <property type="entry name" value="HTH_ARAC"/>
    <property type="match status" value="1"/>
</dbReference>
<dbReference type="InterPro" id="IPR014710">
    <property type="entry name" value="RmlC-like_jellyroll"/>
</dbReference>
<dbReference type="InterPro" id="IPR003313">
    <property type="entry name" value="AraC-bd"/>
</dbReference>
<dbReference type="PANTHER" id="PTHR43280">
    <property type="entry name" value="ARAC-FAMILY TRANSCRIPTIONAL REGULATOR"/>
    <property type="match status" value="1"/>
</dbReference>
<organism evidence="5 6">
    <name type="scientific">Mangrovibacterium diazotrophicum</name>
    <dbReference type="NCBI Taxonomy" id="1261403"/>
    <lineage>
        <taxon>Bacteria</taxon>
        <taxon>Pseudomonadati</taxon>
        <taxon>Bacteroidota</taxon>
        <taxon>Bacteroidia</taxon>
        <taxon>Marinilabiliales</taxon>
        <taxon>Prolixibacteraceae</taxon>
        <taxon>Mangrovibacterium</taxon>
    </lineage>
</organism>
<name>A0A419W4M6_9BACT</name>
<dbReference type="Pfam" id="PF12833">
    <property type="entry name" value="HTH_18"/>
    <property type="match status" value="1"/>
</dbReference>
<dbReference type="InterPro" id="IPR037923">
    <property type="entry name" value="HTH-like"/>
</dbReference>
<dbReference type="PROSITE" id="PS01124">
    <property type="entry name" value="HTH_ARAC_FAMILY_2"/>
    <property type="match status" value="1"/>
</dbReference>
<dbReference type="GO" id="GO:0003700">
    <property type="term" value="F:DNA-binding transcription factor activity"/>
    <property type="evidence" value="ECO:0007669"/>
    <property type="project" value="InterPro"/>
</dbReference>
<evidence type="ECO:0000256" key="2">
    <source>
        <dbReference type="ARBA" id="ARBA00023125"/>
    </source>
</evidence>
<reference evidence="5 6" key="1">
    <citation type="submission" date="2018-09" db="EMBL/GenBank/DDBJ databases">
        <title>Genomic Encyclopedia of Archaeal and Bacterial Type Strains, Phase II (KMG-II): from individual species to whole genera.</title>
        <authorList>
            <person name="Goeker M."/>
        </authorList>
    </citation>
    <scope>NUCLEOTIDE SEQUENCE [LARGE SCALE GENOMIC DNA]</scope>
    <source>
        <strain evidence="5 6">DSM 27148</strain>
    </source>
</reference>
<keyword evidence="3" id="KW-0804">Transcription</keyword>
<dbReference type="PANTHER" id="PTHR43280:SF32">
    <property type="entry name" value="TRANSCRIPTIONAL REGULATORY PROTEIN"/>
    <property type="match status" value="1"/>
</dbReference>
<dbReference type="EMBL" id="RAPN01000001">
    <property type="protein sequence ID" value="RKD90414.1"/>
    <property type="molecule type" value="Genomic_DNA"/>
</dbReference>
<dbReference type="RefSeq" id="WP_120271821.1">
    <property type="nucleotide sequence ID" value="NZ_RAPN01000001.1"/>
</dbReference>
<dbReference type="OrthoDB" id="1096411at2"/>
<keyword evidence="6" id="KW-1185">Reference proteome</keyword>
<dbReference type="Gene3D" id="1.10.10.60">
    <property type="entry name" value="Homeodomain-like"/>
    <property type="match status" value="1"/>
</dbReference>
<evidence type="ECO:0000256" key="1">
    <source>
        <dbReference type="ARBA" id="ARBA00023015"/>
    </source>
</evidence>
<dbReference type="Pfam" id="PF02311">
    <property type="entry name" value="AraC_binding"/>
    <property type="match status" value="1"/>
</dbReference>
<dbReference type="InterPro" id="IPR020449">
    <property type="entry name" value="Tscrpt_reg_AraC-type_HTH"/>
</dbReference>
<evidence type="ECO:0000259" key="4">
    <source>
        <dbReference type="PROSITE" id="PS01124"/>
    </source>
</evidence>
<evidence type="ECO:0000313" key="6">
    <source>
        <dbReference type="Proteomes" id="UP000283387"/>
    </source>
</evidence>